<evidence type="ECO:0000256" key="6">
    <source>
        <dbReference type="ARBA" id="ARBA00022737"/>
    </source>
</evidence>
<protein>
    <recommendedName>
        <fullName evidence="3">RBR-type E3 ubiquitin transferase</fullName>
        <ecNumber evidence="3">2.3.2.31</ecNumber>
    </recommendedName>
</protein>
<dbReference type="AlphaFoldDB" id="A0A2S4PSV9"/>
<gene>
    <name evidence="16" type="ORF">EPUL_003820</name>
</gene>
<dbReference type="SMART" id="SM00647">
    <property type="entry name" value="IBR"/>
    <property type="match status" value="2"/>
</dbReference>
<dbReference type="PANTHER" id="PTHR11685">
    <property type="entry name" value="RBR FAMILY RING FINGER AND IBR DOMAIN-CONTAINING"/>
    <property type="match status" value="1"/>
</dbReference>
<dbReference type="EC" id="2.3.2.31" evidence="3"/>
<dbReference type="CDD" id="cd20354">
    <property type="entry name" value="Rcat_RBR_RNF14"/>
    <property type="match status" value="1"/>
</dbReference>
<evidence type="ECO:0000256" key="5">
    <source>
        <dbReference type="ARBA" id="ARBA00022723"/>
    </source>
</evidence>
<evidence type="ECO:0000256" key="12">
    <source>
        <dbReference type="SAM" id="MobiDB-lite"/>
    </source>
</evidence>
<comment type="catalytic activity">
    <reaction evidence="1">
        <text>[E2 ubiquitin-conjugating enzyme]-S-ubiquitinyl-L-cysteine + [acceptor protein]-L-lysine = [E2 ubiquitin-conjugating enzyme]-L-cysteine + [acceptor protein]-N(6)-ubiquitinyl-L-lysine.</text>
        <dbReference type="EC" id="2.3.2.31"/>
    </reaction>
</comment>
<dbReference type="Gene3D" id="3.30.40.10">
    <property type="entry name" value="Zinc/RING finger domain, C3HC4 (zinc finger)"/>
    <property type="match status" value="1"/>
</dbReference>
<proteinExistence type="inferred from homology"/>
<dbReference type="InterPro" id="IPR001841">
    <property type="entry name" value="Znf_RING"/>
</dbReference>
<dbReference type="InterPro" id="IPR031127">
    <property type="entry name" value="E3_UB_ligase_RBR"/>
</dbReference>
<dbReference type="CDD" id="cd23820">
    <property type="entry name" value="RWD_RNF14"/>
    <property type="match status" value="1"/>
</dbReference>
<dbReference type="InterPro" id="IPR006575">
    <property type="entry name" value="RWD_dom"/>
</dbReference>
<dbReference type="PROSITE" id="PS51873">
    <property type="entry name" value="TRIAD"/>
    <property type="match status" value="1"/>
</dbReference>
<dbReference type="PROSITE" id="PS50089">
    <property type="entry name" value="ZF_RING_2"/>
    <property type="match status" value="1"/>
</dbReference>
<feature type="region of interest" description="Disordered" evidence="12">
    <location>
        <begin position="524"/>
        <end position="558"/>
    </location>
</feature>
<dbReference type="SMART" id="SM00591">
    <property type="entry name" value="RWD"/>
    <property type="match status" value="1"/>
</dbReference>
<keyword evidence="17" id="KW-1185">Reference proteome</keyword>
<evidence type="ECO:0000256" key="7">
    <source>
        <dbReference type="ARBA" id="ARBA00022771"/>
    </source>
</evidence>
<sequence>MDDRRQVELDCLSYIFPEIQRDPIDPYTARIVLPVRPQNCVNVIFSAALNIQSPITPATREQKCVAPSHNIKPYSLSYLPPLILSITLADDYPERSPPEINLFMNPKWLSDIHLNRLKIDARKIWENSGGSEVLYEIVDFLQQATENAFGYSEKDQVLDVPEEWRISLLDFDINETQLVFKRKTFYCSICLDPKKGDLCHQMLDCKHIFCIKCLQEFYLNAINTGDIVSVRCLAPDCLKKYKEIQDDSKKQRKIKTLSPSELLQISLDQESITRFVKLKHKLELESDKSTVYCPRKWCEGAARSSKHYRPLSIDDSSNLYEQSESESENSDKSLIRKDLLSVCEDCFFAFCSRCFQSWHGDFTLCVPKLSEELSEDDKASLDYLKYHTTACPTCGVPSQKSHGCNHMICFRCNTHFCYLCSNWLSPSNPYKHYNTISSSCYMRLWELEEGDAEGIQNIRLGDNHLVQGAEIPIMAIQDVEEAPVIEEAIDELQAPNLPEMQREGPLVLRINHIPRPAQIDLAVQPVEAPPKRPNRGRRNRHLRGPPRRAQVGDDAQPQLHANQLLVAEDGVRHRWVQRFVELALNDEEDLIDWSSDDERDPIAWEIPVR</sequence>
<dbReference type="GO" id="GO:0061630">
    <property type="term" value="F:ubiquitin protein ligase activity"/>
    <property type="evidence" value="ECO:0007669"/>
    <property type="project" value="UniProtKB-EC"/>
</dbReference>
<feature type="domain" description="RING-type" evidence="15">
    <location>
        <begin position="183"/>
        <end position="444"/>
    </location>
</feature>
<dbReference type="InterPro" id="IPR013083">
    <property type="entry name" value="Znf_RING/FYVE/PHD"/>
</dbReference>
<evidence type="ECO:0000259" key="15">
    <source>
        <dbReference type="PROSITE" id="PS51873"/>
    </source>
</evidence>
<comment type="caution">
    <text evidence="16">The sequence shown here is derived from an EMBL/GenBank/DDBJ whole genome shotgun (WGS) entry which is preliminary data.</text>
</comment>
<comment type="pathway">
    <text evidence="2">Protein modification; protein ubiquitination.</text>
</comment>
<keyword evidence="5" id="KW-0479">Metal-binding</keyword>
<name>A0A2S4PSV9_9PEZI</name>
<dbReference type="Gene3D" id="3.10.110.10">
    <property type="entry name" value="Ubiquitin Conjugating Enzyme"/>
    <property type="match status" value="1"/>
</dbReference>
<evidence type="ECO:0000256" key="9">
    <source>
        <dbReference type="ARBA" id="ARBA00022833"/>
    </source>
</evidence>
<evidence type="ECO:0000256" key="8">
    <source>
        <dbReference type="ARBA" id="ARBA00022786"/>
    </source>
</evidence>
<dbReference type="InterPro" id="IPR047548">
    <property type="entry name" value="Rcat_RBR_RNF14"/>
</dbReference>
<keyword evidence="6" id="KW-0677">Repeat</keyword>
<dbReference type="Pfam" id="PF22191">
    <property type="entry name" value="IBR_1"/>
    <property type="match status" value="1"/>
</dbReference>
<evidence type="ECO:0000256" key="2">
    <source>
        <dbReference type="ARBA" id="ARBA00004906"/>
    </source>
</evidence>
<reference evidence="16 17" key="1">
    <citation type="submission" date="2017-10" db="EMBL/GenBank/DDBJ databases">
        <title>Development of genomic resources for the powdery mildew, Erysiphe pulchra.</title>
        <authorList>
            <person name="Wadl P.A."/>
            <person name="Mack B.M."/>
            <person name="Moore G."/>
            <person name="Beltz S.B."/>
        </authorList>
    </citation>
    <scope>NUCLEOTIDE SEQUENCE [LARGE SCALE GENOMIC DNA]</scope>
    <source>
        <strain evidence="16">Cflorida</strain>
    </source>
</reference>
<organism evidence="16 17">
    <name type="scientific">Erysiphe pulchra</name>
    <dbReference type="NCBI Taxonomy" id="225359"/>
    <lineage>
        <taxon>Eukaryota</taxon>
        <taxon>Fungi</taxon>
        <taxon>Dikarya</taxon>
        <taxon>Ascomycota</taxon>
        <taxon>Pezizomycotina</taxon>
        <taxon>Leotiomycetes</taxon>
        <taxon>Erysiphales</taxon>
        <taxon>Erysiphaceae</taxon>
        <taxon>Erysiphe</taxon>
    </lineage>
</organism>
<accession>A0A2S4PSV9</accession>
<keyword evidence="9" id="KW-0862">Zinc</keyword>
<dbReference type="InterPro" id="IPR002867">
    <property type="entry name" value="IBR_dom"/>
</dbReference>
<dbReference type="GO" id="GO:0008270">
    <property type="term" value="F:zinc ion binding"/>
    <property type="evidence" value="ECO:0007669"/>
    <property type="project" value="UniProtKB-KW"/>
</dbReference>
<keyword evidence="4" id="KW-0808">Transferase</keyword>
<evidence type="ECO:0000256" key="10">
    <source>
        <dbReference type="ARBA" id="ARBA00044508"/>
    </source>
</evidence>
<dbReference type="InterPro" id="IPR016135">
    <property type="entry name" value="UBQ-conjugating_enzyme/RWD"/>
</dbReference>
<comment type="similarity">
    <text evidence="10">Belongs to the RBR family. RNF14 subfamily.</text>
</comment>
<evidence type="ECO:0000256" key="11">
    <source>
        <dbReference type="PROSITE-ProRule" id="PRU00175"/>
    </source>
</evidence>
<evidence type="ECO:0000313" key="17">
    <source>
        <dbReference type="Proteomes" id="UP000237438"/>
    </source>
</evidence>
<keyword evidence="8" id="KW-0833">Ubl conjugation pathway</keyword>
<dbReference type="Proteomes" id="UP000237438">
    <property type="component" value="Unassembled WGS sequence"/>
</dbReference>
<dbReference type="InterPro" id="IPR017907">
    <property type="entry name" value="Znf_RING_CS"/>
</dbReference>
<dbReference type="Pfam" id="PF01485">
    <property type="entry name" value="IBR"/>
    <property type="match status" value="1"/>
</dbReference>
<evidence type="ECO:0000259" key="13">
    <source>
        <dbReference type="PROSITE" id="PS50089"/>
    </source>
</evidence>
<feature type="domain" description="RING-type" evidence="13">
    <location>
        <begin position="187"/>
        <end position="232"/>
    </location>
</feature>
<dbReference type="SUPFAM" id="SSF57850">
    <property type="entry name" value="RING/U-box"/>
    <property type="match status" value="2"/>
</dbReference>
<feature type="compositionally biased region" description="Basic residues" evidence="12">
    <location>
        <begin position="532"/>
        <end position="546"/>
    </location>
</feature>
<dbReference type="InterPro" id="IPR044066">
    <property type="entry name" value="TRIAD_supradom"/>
</dbReference>
<dbReference type="GO" id="GO:0016567">
    <property type="term" value="P:protein ubiquitination"/>
    <property type="evidence" value="ECO:0007669"/>
    <property type="project" value="InterPro"/>
</dbReference>
<keyword evidence="7 11" id="KW-0863">Zinc-finger</keyword>
<dbReference type="PROSITE" id="PS50908">
    <property type="entry name" value="RWD"/>
    <property type="match status" value="1"/>
</dbReference>
<evidence type="ECO:0000313" key="16">
    <source>
        <dbReference type="EMBL" id="POS85106.1"/>
    </source>
</evidence>
<dbReference type="OrthoDB" id="1431934at2759"/>
<dbReference type="Pfam" id="PF05773">
    <property type="entry name" value="RWD"/>
    <property type="match status" value="1"/>
</dbReference>
<evidence type="ECO:0000256" key="1">
    <source>
        <dbReference type="ARBA" id="ARBA00001798"/>
    </source>
</evidence>
<dbReference type="PROSITE" id="PS00518">
    <property type="entry name" value="ZF_RING_1"/>
    <property type="match status" value="1"/>
</dbReference>
<evidence type="ECO:0000259" key="14">
    <source>
        <dbReference type="PROSITE" id="PS50908"/>
    </source>
</evidence>
<dbReference type="Gene3D" id="1.20.120.1750">
    <property type="match status" value="1"/>
</dbReference>
<dbReference type="SUPFAM" id="SSF54495">
    <property type="entry name" value="UBC-like"/>
    <property type="match status" value="1"/>
</dbReference>
<feature type="domain" description="RWD" evidence="14">
    <location>
        <begin position="7"/>
        <end position="148"/>
    </location>
</feature>
<evidence type="ECO:0000256" key="3">
    <source>
        <dbReference type="ARBA" id="ARBA00012251"/>
    </source>
</evidence>
<evidence type="ECO:0000256" key="4">
    <source>
        <dbReference type="ARBA" id="ARBA00022679"/>
    </source>
</evidence>
<dbReference type="STRING" id="225359.A0A2S4PSV9"/>
<dbReference type="FunFam" id="3.30.40.10:FF:000416">
    <property type="entry name" value="RBR-type E3 ubiquitin transferase"/>
    <property type="match status" value="1"/>
</dbReference>
<dbReference type="EMBL" id="PEDP01000728">
    <property type="protein sequence ID" value="POS85106.1"/>
    <property type="molecule type" value="Genomic_DNA"/>
</dbReference>